<sequence>MAAFVQRIRCEAPASVLPGNYRTQYRVAVIDRDCGARLGGTAQGRRVIIRYVAAVQCTRVFSCIISHLQIADRSHDCIHRQLKRRGTLADVPGLVGHGGAQAVAAFIQCIRGVAPASVLTGNHRTQHRVAVIDRDRGARLGGTAQGRRGVVGQIAAGQRAGMPGHIVGHQQIADRSHDCIHRQLKRRGTLADVSGLVGHGGAQAVAAFIQCIRGVTPASVLPGNHGTQHRVAVVDRDCGPRLGGTAQGRRGVVGQIAAGQRACMPGHVVGHQQIADRSHDCVHRQLKRRGTLADVPGLVGHGGAQAVAAFIQCIRGVAPASVLTGNHRTQHRVAVIDRDRGPRLGGTAQGRRGIVGQIAAGQRAGMPGHIVGHLQIADRSHRRVHCNFKCRGTLADVPRLVRHGGAQAVVALVQGVRREAPASVLPGNHRTQYGVAVVDRDCGPRLGGTAQGRRGIVGQIAAGQRAGMPGHIVGHLQIADRSHRRVHCNFKCRGTLADVPRLVRHGGAQAVVALVQGVRREAPASVLPGNHRTQYGVAVVDRDCGPRLGGTAQGRRGIVGQIAAGQRAGVPGHIVGHLQIADRSHRRVHCNFKRRGTLADVPRLVRHGGAQAVVALVQGVRREAPASVLPGNHRTQYGVAVVDRDCGPRLGGTAQGRRGVVGQIAAGQGAGVPGHIVGHLQIADRSHNCIHRQLKRRGTLADVPGLVRHRGAQAVVALVQGIRREAPASVLPGNHRTQYGVAVVDRDCGPRLGGTAQGRRGVVGQIAAGQGAGVPGHIVGHLQIADRSHNCIHRQLKRRGTLADVPGLVRHRGAQAVVALVQGIRREAPASVFPGNHRTQYGVTVIDGHRGPHLGGTAQGRRGIVGQIAAGQRAGVPGHVVGHLRRTGRRRGGINHQLKRRGTLTDIPGLVRHRSAQAMRTFAKLR</sequence>
<proteinExistence type="predicted"/>
<organism evidence="1">
    <name type="scientific">Klebsiella oxytoca</name>
    <dbReference type="NCBI Taxonomy" id="571"/>
    <lineage>
        <taxon>Bacteria</taxon>
        <taxon>Pseudomonadati</taxon>
        <taxon>Pseudomonadota</taxon>
        <taxon>Gammaproteobacteria</taxon>
        <taxon>Enterobacterales</taxon>
        <taxon>Enterobacteriaceae</taxon>
        <taxon>Klebsiella/Raoultella group</taxon>
        <taxon>Klebsiella</taxon>
    </lineage>
</organism>
<protein>
    <submittedName>
        <fullName evidence="1">Scorpion calcine family protein</fullName>
    </submittedName>
</protein>
<accession>A0A6N3H917</accession>
<evidence type="ECO:0000313" key="1">
    <source>
        <dbReference type="EMBL" id="VYU73394.1"/>
    </source>
</evidence>
<name>A0A6N3H917_KLEOX</name>
<reference evidence="1" key="1">
    <citation type="submission" date="2019-11" db="EMBL/GenBank/DDBJ databases">
        <authorList>
            <person name="Feng L."/>
        </authorList>
    </citation>
    <scope>NUCLEOTIDE SEQUENCE</scope>
    <source>
        <strain evidence="1">KOxytocaLFYP65</strain>
    </source>
</reference>
<gene>
    <name evidence="1" type="ORF">KOLFYP65_05507</name>
</gene>
<dbReference type="AlphaFoldDB" id="A0A6N3H917"/>
<dbReference type="EMBL" id="CACRTM010000032">
    <property type="protein sequence ID" value="VYU73394.1"/>
    <property type="molecule type" value="Genomic_DNA"/>
</dbReference>